<evidence type="ECO:0000313" key="1">
    <source>
        <dbReference type="EMBL" id="CAI0494134.1"/>
    </source>
</evidence>
<dbReference type="EMBL" id="CAMGYJ010000009">
    <property type="protein sequence ID" value="CAI0494134.1"/>
    <property type="molecule type" value="Genomic_DNA"/>
</dbReference>
<dbReference type="AlphaFoldDB" id="A0AAV0Q2F2"/>
<sequence length="45" mass="5298">MNNHTLSPFRTIIRHINSQAHNLQHIHNHQHKPGPYRLGQVNNII</sequence>
<accession>A0AAV0Q2F2</accession>
<proteinExistence type="predicted"/>
<protein>
    <submittedName>
        <fullName evidence="1">Uncharacterized protein</fullName>
    </submittedName>
</protein>
<gene>
    <name evidence="1" type="ORF">LITE_LOCUS41061</name>
</gene>
<evidence type="ECO:0000313" key="2">
    <source>
        <dbReference type="Proteomes" id="UP001154282"/>
    </source>
</evidence>
<keyword evidence="2" id="KW-1185">Reference proteome</keyword>
<name>A0AAV0Q2F2_9ROSI</name>
<dbReference type="Proteomes" id="UP001154282">
    <property type="component" value="Unassembled WGS sequence"/>
</dbReference>
<organism evidence="1 2">
    <name type="scientific">Linum tenue</name>
    <dbReference type="NCBI Taxonomy" id="586396"/>
    <lineage>
        <taxon>Eukaryota</taxon>
        <taxon>Viridiplantae</taxon>
        <taxon>Streptophyta</taxon>
        <taxon>Embryophyta</taxon>
        <taxon>Tracheophyta</taxon>
        <taxon>Spermatophyta</taxon>
        <taxon>Magnoliopsida</taxon>
        <taxon>eudicotyledons</taxon>
        <taxon>Gunneridae</taxon>
        <taxon>Pentapetalae</taxon>
        <taxon>rosids</taxon>
        <taxon>fabids</taxon>
        <taxon>Malpighiales</taxon>
        <taxon>Linaceae</taxon>
        <taxon>Linum</taxon>
    </lineage>
</organism>
<reference evidence="1" key="1">
    <citation type="submission" date="2022-08" db="EMBL/GenBank/DDBJ databases">
        <authorList>
            <person name="Gutierrez-Valencia J."/>
        </authorList>
    </citation>
    <scope>NUCLEOTIDE SEQUENCE</scope>
</reference>
<comment type="caution">
    <text evidence="1">The sequence shown here is derived from an EMBL/GenBank/DDBJ whole genome shotgun (WGS) entry which is preliminary data.</text>
</comment>